<feature type="signal peptide" evidence="3">
    <location>
        <begin position="1"/>
        <end position="22"/>
    </location>
</feature>
<evidence type="ECO:0000313" key="5">
    <source>
        <dbReference type="Proteomes" id="UP001145087"/>
    </source>
</evidence>
<name>A0A9X3F7E7_9BACT</name>
<keyword evidence="3" id="KW-0732">Signal</keyword>
<dbReference type="RefSeq" id="WP_343333524.1">
    <property type="nucleotide sequence ID" value="NZ_JAPOHD010000027.1"/>
</dbReference>
<keyword evidence="2" id="KW-0677">Repeat</keyword>
<dbReference type="InterPro" id="IPR015915">
    <property type="entry name" value="Kelch-typ_b-propeller"/>
</dbReference>
<keyword evidence="5" id="KW-1185">Reference proteome</keyword>
<dbReference type="Proteomes" id="UP001145087">
    <property type="component" value="Unassembled WGS sequence"/>
</dbReference>
<evidence type="ECO:0000313" key="4">
    <source>
        <dbReference type="EMBL" id="MCY1721192.1"/>
    </source>
</evidence>
<dbReference type="InterPro" id="IPR056734">
    <property type="entry name" value="NANM"/>
</dbReference>
<evidence type="ECO:0008006" key="6">
    <source>
        <dbReference type="Google" id="ProtNLM"/>
    </source>
</evidence>
<dbReference type="PANTHER" id="PTHR45632">
    <property type="entry name" value="LD33804P"/>
    <property type="match status" value="1"/>
</dbReference>
<sequence length="391" mass="42788">MKKFGTIAIFLLVLSVSCTTITKDMNLNVEFSNFPELIAGNGQQNQPGLAGPITGVISDYLIIAGGSNFPDSLPWHGGTKTYYDQVYYVNTNNIDSGWKISTKKLNEPLAYSACVTVDNKIICVGGENQDGPTSRIIMISKHAHDFDFQEQTKLPFAVSNAGIANIDSKIYIAGGTGVNGALSSFYCADITTDSMHWSRLPEIPLPLSHAVVVNQWDGSEQCIYVLGGRNKTSELTEFFSAVWKYSPAKNKWTKCGEITKGENEPFALTAGTGVAVGENSILLFGGDHGTLFNKTEDFINRILKENETEKKSELVKQKNSHLQNHPGFDRVILIYNTLTNVCQQMGTLPHAAQLTTTAVKNDNNIFIPSGEVKPGIRTPEVTCLKVSKSRH</sequence>
<gene>
    <name evidence="4" type="ORF">OU798_12610</name>
</gene>
<dbReference type="Pfam" id="PF24996">
    <property type="entry name" value="NANM"/>
    <property type="match status" value="2"/>
</dbReference>
<comment type="caution">
    <text evidence="4">The sequence shown here is derived from an EMBL/GenBank/DDBJ whole genome shotgun (WGS) entry which is preliminary data.</text>
</comment>
<dbReference type="EMBL" id="JAPOHD010000027">
    <property type="protein sequence ID" value="MCY1721192.1"/>
    <property type="molecule type" value="Genomic_DNA"/>
</dbReference>
<feature type="chain" id="PRO_5040986370" description="Cyclically-permuted mutarotase family protein" evidence="3">
    <location>
        <begin position="23"/>
        <end position="391"/>
    </location>
</feature>
<keyword evidence="1" id="KW-0880">Kelch repeat</keyword>
<dbReference type="Gene3D" id="2.120.10.80">
    <property type="entry name" value="Kelch-type beta propeller"/>
    <property type="match status" value="1"/>
</dbReference>
<dbReference type="SUPFAM" id="SSF117281">
    <property type="entry name" value="Kelch motif"/>
    <property type="match status" value="1"/>
</dbReference>
<proteinExistence type="predicted"/>
<evidence type="ECO:0000256" key="2">
    <source>
        <dbReference type="ARBA" id="ARBA00022737"/>
    </source>
</evidence>
<reference evidence="4" key="1">
    <citation type="submission" date="2022-11" db="EMBL/GenBank/DDBJ databases">
        <title>Marilongibacter aestuarii gen. nov., sp. nov., isolated from tidal flat sediment.</title>
        <authorList>
            <person name="Jiayan W."/>
        </authorList>
    </citation>
    <scope>NUCLEOTIDE SEQUENCE</scope>
    <source>
        <strain evidence="4">Z1-6</strain>
    </source>
</reference>
<accession>A0A9X3F7E7</accession>
<evidence type="ECO:0000256" key="1">
    <source>
        <dbReference type="ARBA" id="ARBA00022441"/>
    </source>
</evidence>
<dbReference type="PROSITE" id="PS51257">
    <property type="entry name" value="PROKAR_LIPOPROTEIN"/>
    <property type="match status" value="1"/>
</dbReference>
<evidence type="ECO:0000256" key="3">
    <source>
        <dbReference type="SAM" id="SignalP"/>
    </source>
</evidence>
<dbReference type="PANTHER" id="PTHR45632:SF3">
    <property type="entry name" value="KELCH-LIKE PROTEIN 32"/>
    <property type="match status" value="1"/>
</dbReference>
<organism evidence="4 5">
    <name type="scientific">Draconibacterium aestuarii</name>
    <dbReference type="NCBI Taxonomy" id="2998507"/>
    <lineage>
        <taxon>Bacteria</taxon>
        <taxon>Pseudomonadati</taxon>
        <taxon>Bacteroidota</taxon>
        <taxon>Bacteroidia</taxon>
        <taxon>Marinilabiliales</taxon>
        <taxon>Prolixibacteraceae</taxon>
        <taxon>Draconibacterium</taxon>
    </lineage>
</organism>
<dbReference type="AlphaFoldDB" id="A0A9X3F7E7"/>
<protein>
    <recommendedName>
        <fullName evidence="6">Cyclically-permuted mutarotase family protein</fullName>
    </recommendedName>
</protein>